<dbReference type="InterPro" id="IPR019264">
    <property type="entry name" value="DUF2179"/>
</dbReference>
<evidence type="ECO:0000259" key="7">
    <source>
        <dbReference type="Pfam" id="PF10035"/>
    </source>
</evidence>
<dbReference type="HAMAP" id="MF_01515">
    <property type="entry name" value="UPF0316"/>
    <property type="match status" value="1"/>
</dbReference>
<evidence type="ECO:0000313" key="10">
    <source>
        <dbReference type="EMBL" id="RVU95539.1"/>
    </source>
</evidence>
<dbReference type="EMBL" id="RYZS01000001">
    <property type="protein sequence ID" value="RVU95539.1"/>
    <property type="molecule type" value="Genomic_DNA"/>
</dbReference>
<dbReference type="Proteomes" id="UP001264335">
    <property type="component" value="Unassembled WGS sequence"/>
</dbReference>
<feature type="transmembrane region" description="Helical" evidence="6">
    <location>
        <begin position="61"/>
        <end position="81"/>
    </location>
</feature>
<name>A0A437UPI8_ENTAV</name>
<comment type="similarity">
    <text evidence="6">Belongs to the UPF0316 family.</text>
</comment>
<keyword evidence="3 6" id="KW-0812">Transmembrane</keyword>
<dbReference type="Pfam" id="PF18955">
    <property type="entry name" value="DUF5698"/>
    <property type="match status" value="1"/>
</dbReference>
<dbReference type="CDD" id="cd16381">
    <property type="entry name" value="YitT_C_like_1"/>
    <property type="match status" value="1"/>
</dbReference>
<dbReference type="AlphaFoldDB" id="A0A437UPI8"/>
<evidence type="ECO:0000256" key="2">
    <source>
        <dbReference type="ARBA" id="ARBA00022475"/>
    </source>
</evidence>
<reference evidence="9 12" key="2">
    <citation type="submission" date="2023-03" db="EMBL/GenBank/DDBJ databases">
        <authorList>
            <person name="Shen W."/>
            <person name="Cai J."/>
        </authorList>
    </citation>
    <scope>NUCLEOTIDE SEQUENCE [LARGE SCALE GENOMIC DNA]</scope>
    <source>
        <strain evidence="9 12">Y2</strain>
    </source>
</reference>
<feature type="transmembrane region" description="Helical" evidence="6">
    <location>
        <begin position="6"/>
        <end position="27"/>
    </location>
</feature>
<protein>
    <recommendedName>
        <fullName evidence="6">UPF0316 protein EK398_12215</fullName>
    </recommendedName>
</protein>
<evidence type="ECO:0000256" key="5">
    <source>
        <dbReference type="ARBA" id="ARBA00023136"/>
    </source>
</evidence>
<evidence type="ECO:0000256" key="4">
    <source>
        <dbReference type="ARBA" id="ARBA00022989"/>
    </source>
</evidence>
<accession>A0A437UPI8</accession>
<dbReference type="EMBL" id="JARPWY010000085">
    <property type="protein sequence ID" value="MDT2516505.1"/>
    <property type="molecule type" value="Genomic_DNA"/>
</dbReference>
<keyword evidence="4 6" id="KW-1133">Transmembrane helix</keyword>
<feature type="domain" description="DUF2179" evidence="7">
    <location>
        <begin position="115"/>
        <end position="167"/>
    </location>
</feature>
<dbReference type="NCBIfam" id="NF003194">
    <property type="entry name" value="PRK04164.1-5"/>
    <property type="match status" value="1"/>
</dbReference>
<dbReference type="GO" id="GO:0005886">
    <property type="term" value="C:plasma membrane"/>
    <property type="evidence" value="ECO:0007669"/>
    <property type="project" value="UniProtKB-SubCell"/>
</dbReference>
<evidence type="ECO:0000259" key="8">
    <source>
        <dbReference type="Pfam" id="PF18955"/>
    </source>
</evidence>
<gene>
    <name evidence="10" type="ORF">EK398_12215</name>
    <name evidence="9" type="ORF">P7D79_19980</name>
</gene>
<reference evidence="10 11" key="1">
    <citation type="submission" date="2018-12" db="EMBL/GenBank/DDBJ databases">
        <title>A novel vanA-carrying plasmid in a clinical isolate of Enterococcus avium.</title>
        <authorList>
            <person name="Bernasconi O.J."/>
            <person name="Luzzaro F."/>
            <person name="Endimiani A."/>
        </authorList>
    </citation>
    <scope>NUCLEOTIDE SEQUENCE [LARGE SCALE GENOMIC DNA]</scope>
    <source>
        <strain evidence="10 11">LC0559/18</strain>
    </source>
</reference>
<comment type="caution">
    <text evidence="10">The sequence shown here is derived from an EMBL/GenBank/DDBJ whole genome shotgun (WGS) entry which is preliminary data.</text>
</comment>
<evidence type="ECO:0000256" key="3">
    <source>
        <dbReference type="ARBA" id="ARBA00022692"/>
    </source>
</evidence>
<dbReference type="Proteomes" id="UP000288388">
    <property type="component" value="Unassembled WGS sequence"/>
</dbReference>
<dbReference type="PANTHER" id="PTHR40060:SF1">
    <property type="entry name" value="UPF0316 PROTEIN YEBE"/>
    <property type="match status" value="1"/>
</dbReference>
<evidence type="ECO:0000256" key="6">
    <source>
        <dbReference type="HAMAP-Rule" id="MF_01515"/>
    </source>
</evidence>
<evidence type="ECO:0000313" key="12">
    <source>
        <dbReference type="Proteomes" id="UP001264335"/>
    </source>
</evidence>
<feature type="transmembrane region" description="Helical" evidence="6">
    <location>
        <begin position="34"/>
        <end position="55"/>
    </location>
</feature>
<sequence length="184" mass="20972">MIDVKMLIMIFFINFAYVTLNTLRFMLTMKGYRILAPLMSMVEITIYILGLSMVLDRLDNPINLLTYALGYAIGISVGIKIEDKLALGYIMVTVILPTNTEQETSLPRILRENGYGVTQSYGEGLEGGRMILEILSPRKTERTLYALIKEIEARAFIISYEPKYISGGFWTKKVRKRQKSSLKP</sequence>
<keyword evidence="2 6" id="KW-1003">Cell membrane</keyword>
<evidence type="ECO:0000256" key="1">
    <source>
        <dbReference type="ARBA" id="ARBA00004651"/>
    </source>
</evidence>
<dbReference type="InterPro" id="IPR044035">
    <property type="entry name" value="DUF5698"/>
</dbReference>
<dbReference type="PANTHER" id="PTHR40060">
    <property type="entry name" value="UPF0316 PROTEIN YEBE"/>
    <property type="match status" value="1"/>
</dbReference>
<comment type="subcellular location">
    <subcellularLocation>
        <location evidence="1 6">Cell membrane</location>
        <topology evidence="1 6">Multi-pass membrane protein</topology>
    </subcellularLocation>
</comment>
<evidence type="ECO:0000313" key="9">
    <source>
        <dbReference type="EMBL" id="MDT2516505.1"/>
    </source>
</evidence>
<keyword evidence="5 6" id="KW-0472">Membrane</keyword>
<dbReference type="RefSeq" id="WP_016179993.1">
    <property type="nucleotide sequence ID" value="NZ_CAAKNX010000018.1"/>
</dbReference>
<organism evidence="10 11">
    <name type="scientific">Enterococcus avium</name>
    <name type="common">Streptococcus avium</name>
    <dbReference type="NCBI Taxonomy" id="33945"/>
    <lineage>
        <taxon>Bacteria</taxon>
        <taxon>Bacillati</taxon>
        <taxon>Bacillota</taxon>
        <taxon>Bacilli</taxon>
        <taxon>Lactobacillales</taxon>
        <taxon>Enterococcaceae</taxon>
        <taxon>Enterococcus</taxon>
    </lineage>
</organism>
<dbReference type="InterPro" id="IPR022930">
    <property type="entry name" value="UPF0316"/>
</dbReference>
<evidence type="ECO:0000313" key="11">
    <source>
        <dbReference type="Proteomes" id="UP000288388"/>
    </source>
</evidence>
<feature type="domain" description="DUF5698" evidence="8">
    <location>
        <begin position="22"/>
        <end position="79"/>
    </location>
</feature>
<proteinExistence type="inferred from homology"/>
<dbReference type="Pfam" id="PF10035">
    <property type="entry name" value="DUF2179"/>
    <property type="match status" value="1"/>
</dbReference>